<evidence type="ECO:0000256" key="3">
    <source>
        <dbReference type="ARBA" id="ARBA00010199"/>
    </source>
</evidence>
<evidence type="ECO:0000256" key="11">
    <source>
        <dbReference type="ARBA" id="ARBA00023136"/>
    </source>
</evidence>
<dbReference type="PIRSF" id="PIRSF006603">
    <property type="entry name" value="DinF"/>
    <property type="match status" value="1"/>
</dbReference>
<evidence type="ECO:0000256" key="12">
    <source>
        <dbReference type="ARBA" id="ARBA00031636"/>
    </source>
</evidence>
<dbReference type="PANTHER" id="PTHR43298">
    <property type="entry name" value="MULTIDRUG RESISTANCE PROTEIN NORM-RELATED"/>
    <property type="match status" value="1"/>
</dbReference>
<protein>
    <recommendedName>
        <fullName evidence="4">Probable multidrug resistance protein NorM</fullName>
    </recommendedName>
    <alternativeName>
        <fullName evidence="12">Multidrug-efflux transporter</fullName>
    </alternativeName>
</protein>
<comment type="subcellular location">
    <subcellularLocation>
        <location evidence="2">Cell membrane</location>
        <topology evidence="2">Multi-pass membrane protein</topology>
    </subcellularLocation>
</comment>
<dbReference type="NCBIfam" id="TIGR00797">
    <property type="entry name" value="matE"/>
    <property type="match status" value="1"/>
</dbReference>
<dbReference type="InterPro" id="IPR048279">
    <property type="entry name" value="MdtK-like"/>
</dbReference>
<organism evidence="14 15">
    <name type="scientific">Fontibacillus solani</name>
    <dbReference type="NCBI Taxonomy" id="1572857"/>
    <lineage>
        <taxon>Bacteria</taxon>
        <taxon>Bacillati</taxon>
        <taxon>Bacillota</taxon>
        <taxon>Bacilli</taxon>
        <taxon>Bacillales</taxon>
        <taxon>Paenibacillaceae</taxon>
        <taxon>Fontibacillus</taxon>
    </lineage>
</organism>
<feature type="transmembrane region" description="Helical" evidence="13">
    <location>
        <begin position="150"/>
        <end position="172"/>
    </location>
</feature>
<dbReference type="InterPro" id="IPR050222">
    <property type="entry name" value="MATE_MdtK"/>
</dbReference>
<keyword evidence="5" id="KW-0813">Transport</keyword>
<keyword evidence="9 13" id="KW-1133">Transmembrane helix</keyword>
<comment type="caution">
    <text evidence="14">The sequence shown here is derived from an EMBL/GenBank/DDBJ whole genome shotgun (WGS) entry which is preliminary data.</text>
</comment>
<name>A0A7W3SQA5_9BACL</name>
<evidence type="ECO:0000256" key="5">
    <source>
        <dbReference type="ARBA" id="ARBA00022448"/>
    </source>
</evidence>
<evidence type="ECO:0000256" key="10">
    <source>
        <dbReference type="ARBA" id="ARBA00023065"/>
    </source>
</evidence>
<feature type="transmembrane region" description="Helical" evidence="13">
    <location>
        <begin position="334"/>
        <end position="354"/>
    </location>
</feature>
<feature type="transmembrane region" description="Helical" evidence="13">
    <location>
        <begin position="209"/>
        <end position="230"/>
    </location>
</feature>
<keyword evidence="11 13" id="KW-0472">Membrane</keyword>
<dbReference type="PANTHER" id="PTHR43298:SF2">
    <property type="entry name" value="FMN_FAD EXPORTER YEEO-RELATED"/>
    <property type="match status" value="1"/>
</dbReference>
<keyword evidence="10" id="KW-0406">Ion transport</keyword>
<evidence type="ECO:0000256" key="7">
    <source>
        <dbReference type="ARBA" id="ARBA00022475"/>
    </source>
</evidence>
<proteinExistence type="inferred from homology"/>
<keyword evidence="7" id="KW-1003">Cell membrane</keyword>
<sequence length="464" mass="50736">MNRIRPSLQQNSAMLLNKYFTGNSMDYKQIIAIIIPILVDQAFIILMSLLNTAMVSSSGVAAVSAVSMVDSLNIFLINVFVAVATGGTVIVAQYKGSGNLEMVSRAASQAVSAVAILSILLSSFVIVFHTPTLNLLFGNADADVLQNARIYLIGSCISYPFIAIFQAVSGVLRGVAETRACLRLSLIMNLTFLGLNVLLITIFNMGVRGLIISMILARVLGMVTSLIYLLKYNQTLRFKIKNALSIDFSMLKKIMFIGLPFAAEQMFFNGGKLLTQTFIVQLGTFAITVNAISGSIALVYQIGSQALSIAVVTVVGQCIGRRDIQDARKFIKSFLGLSTVFFIIGIVVLLPLFPLLMKLFSPPEEIISTIFALTLLNAIAQPFLWSCSFILPSALRAAGDSSFTSISSLLTMWLFRVILGYFLGITLNFGIMGVWVAMVAEWGIRGMIFAWRFRGDKWYAHKLI</sequence>
<feature type="transmembrane region" description="Helical" evidence="13">
    <location>
        <begin position="30"/>
        <end position="54"/>
    </location>
</feature>
<dbReference type="Pfam" id="PF01554">
    <property type="entry name" value="MatE"/>
    <property type="match status" value="2"/>
</dbReference>
<feature type="transmembrane region" description="Helical" evidence="13">
    <location>
        <begin position="184"/>
        <end position="203"/>
    </location>
</feature>
<reference evidence="14 15" key="1">
    <citation type="submission" date="2020-08" db="EMBL/GenBank/DDBJ databases">
        <title>Genomic Encyclopedia of Type Strains, Phase III (KMG-III): the genomes of soil and plant-associated and newly described type strains.</title>
        <authorList>
            <person name="Whitman W."/>
        </authorList>
    </citation>
    <scope>NUCLEOTIDE SEQUENCE [LARGE SCALE GENOMIC DNA]</scope>
    <source>
        <strain evidence="14 15">CECT 8693</strain>
    </source>
</reference>
<evidence type="ECO:0000256" key="9">
    <source>
        <dbReference type="ARBA" id="ARBA00022989"/>
    </source>
</evidence>
<keyword evidence="15" id="KW-1185">Reference proteome</keyword>
<feature type="transmembrane region" description="Helical" evidence="13">
    <location>
        <begin position="106"/>
        <end position="130"/>
    </location>
</feature>
<dbReference type="InterPro" id="IPR002528">
    <property type="entry name" value="MATE_fam"/>
</dbReference>
<dbReference type="GO" id="GO:0006811">
    <property type="term" value="P:monoatomic ion transport"/>
    <property type="evidence" value="ECO:0007669"/>
    <property type="project" value="UniProtKB-KW"/>
</dbReference>
<feature type="transmembrane region" description="Helical" evidence="13">
    <location>
        <begin position="366"/>
        <end position="391"/>
    </location>
</feature>
<feature type="transmembrane region" description="Helical" evidence="13">
    <location>
        <begin position="74"/>
        <end position="94"/>
    </location>
</feature>
<dbReference type="GO" id="GO:0015297">
    <property type="term" value="F:antiporter activity"/>
    <property type="evidence" value="ECO:0007669"/>
    <property type="project" value="UniProtKB-KW"/>
</dbReference>
<dbReference type="EMBL" id="JACJIP010000003">
    <property type="protein sequence ID" value="MBA9084238.1"/>
    <property type="molecule type" value="Genomic_DNA"/>
</dbReference>
<evidence type="ECO:0000256" key="8">
    <source>
        <dbReference type="ARBA" id="ARBA00022692"/>
    </source>
</evidence>
<dbReference type="GO" id="GO:0005886">
    <property type="term" value="C:plasma membrane"/>
    <property type="evidence" value="ECO:0007669"/>
    <property type="project" value="UniProtKB-SubCell"/>
</dbReference>
<comment type="similarity">
    <text evidence="3">Belongs to the multi antimicrobial extrusion (MATE) (TC 2.A.66.1) family.</text>
</comment>
<evidence type="ECO:0000313" key="14">
    <source>
        <dbReference type="EMBL" id="MBA9084238.1"/>
    </source>
</evidence>
<dbReference type="Proteomes" id="UP000567067">
    <property type="component" value="Unassembled WGS sequence"/>
</dbReference>
<evidence type="ECO:0000256" key="13">
    <source>
        <dbReference type="SAM" id="Phobius"/>
    </source>
</evidence>
<comment type="function">
    <text evidence="1">Multidrug efflux pump.</text>
</comment>
<keyword evidence="8 13" id="KW-0812">Transmembrane</keyword>
<accession>A0A7W3SQA5</accession>
<evidence type="ECO:0000256" key="6">
    <source>
        <dbReference type="ARBA" id="ARBA00022449"/>
    </source>
</evidence>
<feature type="transmembrane region" description="Helical" evidence="13">
    <location>
        <begin position="278"/>
        <end position="300"/>
    </location>
</feature>
<feature type="transmembrane region" description="Helical" evidence="13">
    <location>
        <begin position="242"/>
        <end position="263"/>
    </location>
</feature>
<evidence type="ECO:0000256" key="4">
    <source>
        <dbReference type="ARBA" id="ARBA00020268"/>
    </source>
</evidence>
<evidence type="ECO:0000313" key="15">
    <source>
        <dbReference type="Proteomes" id="UP000567067"/>
    </source>
</evidence>
<evidence type="ECO:0000256" key="2">
    <source>
        <dbReference type="ARBA" id="ARBA00004651"/>
    </source>
</evidence>
<gene>
    <name evidence="14" type="ORF">FHR92_000692</name>
</gene>
<evidence type="ECO:0000256" key="1">
    <source>
        <dbReference type="ARBA" id="ARBA00003408"/>
    </source>
</evidence>
<dbReference type="AlphaFoldDB" id="A0A7W3SQA5"/>
<keyword evidence="6" id="KW-0050">Antiport</keyword>
<dbReference type="GO" id="GO:0042910">
    <property type="term" value="F:xenobiotic transmembrane transporter activity"/>
    <property type="evidence" value="ECO:0007669"/>
    <property type="project" value="InterPro"/>
</dbReference>